<feature type="transmembrane region" description="Helical" evidence="1">
    <location>
        <begin position="83"/>
        <end position="106"/>
    </location>
</feature>
<accession>A0A8S0QWZ0</accession>
<evidence type="ECO:0008006" key="4">
    <source>
        <dbReference type="Google" id="ProtNLM"/>
    </source>
</evidence>
<evidence type="ECO:0000313" key="2">
    <source>
        <dbReference type="EMBL" id="CAA2970990.1"/>
    </source>
</evidence>
<gene>
    <name evidence="2" type="ORF">OLEA9_A001637</name>
</gene>
<feature type="transmembrane region" description="Helical" evidence="1">
    <location>
        <begin position="41"/>
        <end position="63"/>
    </location>
</feature>
<dbReference type="Proteomes" id="UP000594638">
    <property type="component" value="Unassembled WGS sequence"/>
</dbReference>
<dbReference type="EMBL" id="CACTIH010001991">
    <property type="protein sequence ID" value="CAA2970990.1"/>
    <property type="molecule type" value="Genomic_DNA"/>
</dbReference>
<keyword evidence="1" id="KW-0472">Membrane</keyword>
<dbReference type="AlphaFoldDB" id="A0A8S0QWZ0"/>
<protein>
    <recommendedName>
        <fullName evidence="4">Transmembrane protein</fullName>
    </recommendedName>
</protein>
<organism evidence="2 3">
    <name type="scientific">Olea europaea subsp. europaea</name>
    <dbReference type="NCBI Taxonomy" id="158383"/>
    <lineage>
        <taxon>Eukaryota</taxon>
        <taxon>Viridiplantae</taxon>
        <taxon>Streptophyta</taxon>
        <taxon>Embryophyta</taxon>
        <taxon>Tracheophyta</taxon>
        <taxon>Spermatophyta</taxon>
        <taxon>Magnoliopsida</taxon>
        <taxon>eudicotyledons</taxon>
        <taxon>Gunneridae</taxon>
        <taxon>Pentapetalae</taxon>
        <taxon>asterids</taxon>
        <taxon>lamiids</taxon>
        <taxon>Lamiales</taxon>
        <taxon>Oleaceae</taxon>
        <taxon>Oleeae</taxon>
        <taxon>Olea</taxon>
    </lineage>
</organism>
<keyword evidence="3" id="KW-1185">Reference proteome</keyword>
<comment type="caution">
    <text evidence="2">The sequence shown here is derived from an EMBL/GenBank/DDBJ whole genome shotgun (WGS) entry which is preliminary data.</text>
</comment>
<name>A0A8S0QWZ0_OLEEU</name>
<reference evidence="2 3" key="1">
    <citation type="submission" date="2019-12" db="EMBL/GenBank/DDBJ databases">
        <authorList>
            <person name="Alioto T."/>
            <person name="Alioto T."/>
            <person name="Gomez Garrido J."/>
        </authorList>
    </citation>
    <scope>NUCLEOTIDE SEQUENCE [LARGE SCALE GENOMIC DNA]</scope>
</reference>
<dbReference type="Gramene" id="OE9A001637T1">
    <property type="protein sequence ID" value="OE9A001637C1"/>
    <property type="gene ID" value="OE9A001637"/>
</dbReference>
<keyword evidence="1" id="KW-1133">Transmembrane helix</keyword>
<sequence>MTELHQLIVVAKRAVFAVRQHSVTMLLCFGFDGLWRRLGSFFFLFPILGGCGGGDLGIVVVVVSGGGGSVSIGRGDVGGVGNVVHWVLLVCLVVVVVVSPSAEVVVGVKTDSRDHDLHFHIFMLGKVGVALVKCRR</sequence>
<evidence type="ECO:0000256" key="1">
    <source>
        <dbReference type="SAM" id="Phobius"/>
    </source>
</evidence>
<proteinExistence type="predicted"/>
<keyword evidence="1" id="KW-0812">Transmembrane</keyword>
<evidence type="ECO:0000313" key="3">
    <source>
        <dbReference type="Proteomes" id="UP000594638"/>
    </source>
</evidence>